<dbReference type="OrthoDB" id="1524604at2"/>
<dbReference type="InterPro" id="IPR038590">
    <property type="entry name" value="YaeQ_sf"/>
</dbReference>
<dbReference type="Gene3D" id="3.10.640.10">
    <property type="entry name" value="Restriction endonuclease-like alpha-beta roll domain"/>
    <property type="match status" value="1"/>
</dbReference>
<protein>
    <submittedName>
        <fullName evidence="1">Uncharacterized protein</fullName>
    </submittedName>
</protein>
<dbReference type="Proteomes" id="UP000427906">
    <property type="component" value="Chromosome"/>
</dbReference>
<gene>
    <name evidence="1" type="ORF">DSCA_58890</name>
</gene>
<organism evidence="1 2">
    <name type="scientific">Desulfosarcina alkanivorans</name>
    <dbReference type="NCBI Taxonomy" id="571177"/>
    <lineage>
        <taxon>Bacteria</taxon>
        <taxon>Pseudomonadati</taxon>
        <taxon>Thermodesulfobacteriota</taxon>
        <taxon>Desulfobacteria</taxon>
        <taxon>Desulfobacterales</taxon>
        <taxon>Desulfosarcinaceae</taxon>
        <taxon>Desulfosarcina</taxon>
    </lineage>
</organism>
<dbReference type="RefSeq" id="WP_155319725.1">
    <property type="nucleotide sequence ID" value="NZ_AP021874.1"/>
</dbReference>
<accession>A0A5K7YVA1</accession>
<dbReference type="KEGG" id="dalk:DSCA_58890"/>
<name>A0A5K7YVA1_9BACT</name>
<dbReference type="AlphaFoldDB" id="A0A5K7YVA1"/>
<sequence length="160" mass="18382">MDSDLALSGKYTFRAGGRKLVVVKRPVERFRHVVMKALLWALFLPSYPHLRVEVPIGCKYKPDLVQTGPQGPEFWAEAGHIGTQKLRCMLRRFPRTHFALAVWGGSFAPLESRIHHQTSPMRRSAPIDLIAFPEDADTHFIDGRGWIRITLDDLNRRRLQ</sequence>
<keyword evidence="2" id="KW-1185">Reference proteome</keyword>
<dbReference type="EMBL" id="AP021874">
    <property type="protein sequence ID" value="BBO71959.1"/>
    <property type="molecule type" value="Genomic_DNA"/>
</dbReference>
<proteinExistence type="predicted"/>
<evidence type="ECO:0000313" key="2">
    <source>
        <dbReference type="Proteomes" id="UP000427906"/>
    </source>
</evidence>
<evidence type="ECO:0000313" key="1">
    <source>
        <dbReference type="EMBL" id="BBO71959.1"/>
    </source>
</evidence>
<reference evidence="1 2" key="1">
    <citation type="submission" date="2019-11" db="EMBL/GenBank/DDBJ databases">
        <title>Comparative genomics of hydrocarbon-degrading Desulfosarcina strains.</title>
        <authorList>
            <person name="Watanabe M."/>
            <person name="Kojima H."/>
            <person name="Fukui M."/>
        </authorList>
    </citation>
    <scope>NUCLEOTIDE SEQUENCE [LARGE SCALE GENOMIC DNA]</scope>
    <source>
        <strain evidence="1 2">PL12</strain>
    </source>
</reference>